<dbReference type="SUPFAM" id="SSF52317">
    <property type="entry name" value="Class I glutamine amidotransferase-like"/>
    <property type="match status" value="1"/>
</dbReference>
<dbReference type="PANTHER" id="PTHR48094:SF12">
    <property type="entry name" value="PARKINSON DISEASE PROTEIN 7 HOMOLOG"/>
    <property type="match status" value="1"/>
</dbReference>
<dbReference type="OrthoDB" id="543156at2759"/>
<dbReference type="FunFam" id="3.40.50.880:FF:000022">
    <property type="entry name" value="protein deglycase DJ-1"/>
    <property type="match status" value="1"/>
</dbReference>
<dbReference type="EMBL" id="NCKV01001804">
    <property type="protein sequence ID" value="RWS27746.1"/>
    <property type="molecule type" value="Genomic_DNA"/>
</dbReference>
<sequence length="185" mass="19667">MSKTGLMIITDGSEEMEVIITVDVLRRAGVNVTIAGLTGSQPVKCSRNVVIVPDKSLADAKGVYDVVMLPGGLEGAKALCRSDDVKAILMEQEKSGRLIAAICAAPTALKSHGICLHKSLTSHPSKADEMKEGGKYKYSEDRVVVDGKLITSRAPGTAFEFALSIVEHLCGKEKVNEISPAMVLK</sequence>
<dbReference type="STRING" id="299467.A0A443SJQ7"/>
<dbReference type="NCBIfam" id="TIGR01383">
    <property type="entry name" value="not_thiJ"/>
    <property type="match status" value="1"/>
</dbReference>
<dbReference type="Gene3D" id="3.40.50.880">
    <property type="match status" value="1"/>
</dbReference>
<organism evidence="4 5">
    <name type="scientific">Leptotrombidium deliense</name>
    <dbReference type="NCBI Taxonomy" id="299467"/>
    <lineage>
        <taxon>Eukaryota</taxon>
        <taxon>Metazoa</taxon>
        <taxon>Ecdysozoa</taxon>
        <taxon>Arthropoda</taxon>
        <taxon>Chelicerata</taxon>
        <taxon>Arachnida</taxon>
        <taxon>Acari</taxon>
        <taxon>Acariformes</taxon>
        <taxon>Trombidiformes</taxon>
        <taxon>Prostigmata</taxon>
        <taxon>Anystina</taxon>
        <taxon>Parasitengona</taxon>
        <taxon>Trombiculoidea</taxon>
        <taxon>Trombiculidae</taxon>
        <taxon>Leptotrombidium</taxon>
    </lineage>
</organism>
<name>A0A443SJQ7_9ACAR</name>
<gene>
    <name evidence="4" type="ORF">B4U80_03895</name>
</gene>
<dbReference type="GO" id="GO:0005634">
    <property type="term" value="C:nucleus"/>
    <property type="evidence" value="ECO:0007669"/>
    <property type="project" value="TreeGrafter"/>
</dbReference>
<dbReference type="Proteomes" id="UP000288716">
    <property type="component" value="Unassembled WGS sequence"/>
</dbReference>
<dbReference type="PANTHER" id="PTHR48094">
    <property type="entry name" value="PROTEIN/NUCLEIC ACID DEGLYCASE DJ-1-RELATED"/>
    <property type="match status" value="1"/>
</dbReference>
<dbReference type="GO" id="GO:1903189">
    <property type="term" value="P:glyoxal metabolic process"/>
    <property type="evidence" value="ECO:0007669"/>
    <property type="project" value="TreeGrafter"/>
</dbReference>
<dbReference type="GO" id="GO:0006979">
    <property type="term" value="P:response to oxidative stress"/>
    <property type="evidence" value="ECO:0007669"/>
    <property type="project" value="TreeGrafter"/>
</dbReference>
<dbReference type="GO" id="GO:0005739">
    <property type="term" value="C:mitochondrion"/>
    <property type="evidence" value="ECO:0007669"/>
    <property type="project" value="TreeGrafter"/>
</dbReference>
<dbReference type="GO" id="GO:0051896">
    <property type="term" value="P:regulation of phosphatidylinositol 3-kinase/protein kinase B signal transduction"/>
    <property type="evidence" value="ECO:0007669"/>
    <property type="project" value="UniProtKB-ARBA"/>
</dbReference>
<dbReference type="CDD" id="cd03135">
    <property type="entry name" value="GATase1_DJ-1"/>
    <property type="match status" value="1"/>
</dbReference>
<keyword evidence="2" id="KW-0963">Cytoplasm</keyword>
<proteinExistence type="predicted"/>
<comment type="caution">
    <text evidence="4">The sequence shown here is derived from an EMBL/GenBank/DDBJ whole genome shotgun (WGS) entry which is preliminary data.</text>
</comment>
<protein>
    <submittedName>
        <fullName evidence="4">Protein DJ-1-like protein</fullName>
    </submittedName>
</protein>
<dbReference type="VEuPathDB" id="VectorBase:LDEU004296"/>
<comment type="subcellular location">
    <subcellularLocation>
        <location evidence="1">Cytoplasm</location>
    </subcellularLocation>
</comment>
<keyword evidence="5" id="KW-1185">Reference proteome</keyword>
<dbReference type="InterPro" id="IPR050325">
    <property type="entry name" value="Prot/Nucl_acid_deglycase"/>
</dbReference>
<dbReference type="InterPro" id="IPR002818">
    <property type="entry name" value="DJ-1/PfpI"/>
</dbReference>
<evidence type="ECO:0000259" key="3">
    <source>
        <dbReference type="Pfam" id="PF01965"/>
    </source>
</evidence>
<accession>A0A443SJQ7</accession>
<dbReference type="GO" id="GO:0046295">
    <property type="term" value="P:glycolate biosynthetic process"/>
    <property type="evidence" value="ECO:0007669"/>
    <property type="project" value="TreeGrafter"/>
</dbReference>
<dbReference type="InterPro" id="IPR006287">
    <property type="entry name" value="DJ-1"/>
</dbReference>
<evidence type="ECO:0000256" key="1">
    <source>
        <dbReference type="ARBA" id="ARBA00004496"/>
    </source>
</evidence>
<evidence type="ECO:0000313" key="4">
    <source>
        <dbReference type="EMBL" id="RWS27746.1"/>
    </source>
</evidence>
<evidence type="ECO:0000256" key="2">
    <source>
        <dbReference type="ARBA" id="ARBA00022490"/>
    </source>
</evidence>
<dbReference type="Pfam" id="PF01965">
    <property type="entry name" value="DJ-1_PfpI"/>
    <property type="match status" value="1"/>
</dbReference>
<dbReference type="InterPro" id="IPR029062">
    <property type="entry name" value="Class_I_gatase-like"/>
</dbReference>
<reference evidence="4 5" key="1">
    <citation type="journal article" date="2018" name="Gigascience">
        <title>Genomes of trombidid mites reveal novel predicted allergens and laterally-transferred genes associated with secondary metabolism.</title>
        <authorList>
            <person name="Dong X."/>
            <person name="Chaisiri K."/>
            <person name="Xia D."/>
            <person name="Armstrong S.D."/>
            <person name="Fang Y."/>
            <person name="Donnelly M.J."/>
            <person name="Kadowaki T."/>
            <person name="McGarry J.W."/>
            <person name="Darby A.C."/>
            <person name="Makepeace B.L."/>
        </authorList>
    </citation>
    <scope>NUCLEOTIDE SEQUENCE [LARGE SCALE GENOMIC DNA]</scope>
    <source>
        <strain evidence="4">UoL-UT</strain>
    </source>
</reference>
<feature type="domain" description="DJ-1/PfpI" evidence="3">
    <location>
        <begin position="6"/>
        <end position="167"/>
    </location>
</feature>
<evidence type="ECO:0000313" key="5">
    <source>
        <dbReference type="Proteomes" id="UP000288716"/>
    </source>
</evidence>
<dbReference type="AlphaFoldDB" id="A0A443SJQ7"/>